<keyword evidence="5" id="KW-1185">Reference proteome</keyword>
<evidence type="ECO:0000256" key="2">
    <source>
        <dbReference type="SAM" id="MobiDB-lite"/>
    </source>
</evidence>
<evidence type="ECO:0000259" key="3">
    <source>
        <dbReference type="Pfam" id="PF00561"/>
    </source>
</evidence>
<dbReference type="Proteomes" id="UP000286746">
    <property type="component" value="Unassembled WGS sequence"/>
</dbReference>
<dbReference type="Gene3D" id="3.40.50.1820">
    <property type="entry name" value="alpha/beta hydrolase"/>
    <property type="match status" value="1"/>
</dbReference>
<comment type="caution">
    <text evidence="4">The sequence shown here is derived from an EMBL/GenBank/DDBJ whole genome shotgun (WGS) entry which is preliminary data.</text>
</comment>
<dbReference type="PANTHER" id="PTHR43798:SF31">
    <property type="entry name" value="AB HYDROLASE SUPERFAMILY PROTEIN YCLE"/>
    <property type="match status" value="1"/>
</dbReference>
<dbReference type="GO" id="GO:0016020">
    <property type="term" value="C:membrane"/>
    <property type="evidence" value="ECO:0007669"/>
    <property type="project" value="TreeGrafter"/>
</dbReference>
<reference evidence="4 5" key="1">
    <citation type="submission" date="2018-11" db="EMBL/GenBank/DDBJ databases">
        <title>Whole genome sequence of Streptomyces paromomycinus NBRC 15454(T).</title>
        <authorList>
            <person name="Komaki H."/>
            <person name="Tamura T."/>
        </authorList>
    </citation>
    <scope>NUCLEOTIDE SEQUENCE [LARGE SCALE GENOMIC DNA]</scope>
    <source>
        <strain evidence="4 5">NBRC 15454</strain>
    </source>
</reference>
<dbReference type="InterPro" id="IPR050266">
    <property type="entry name" value="AB_hydrolase_sf"/>
</dbReference>
<name>A0A401VXT3_STREY</name>
<gene>
    <name evidence="4" type="ORF">GKJPGBOP_01550</name>
</gene>
<evidence type="ECO:0000313" key="4">
    <source>
        <dbReference type="EMBL" id="GCD41893.1"/>
    </source>
</evidence>
<dbReference type="Pfam" id="PF00561">
    <property type="entry name" value="Abhydrolase_1"/>
    <property type="match status" value="1"/>
</dbReference>
<dbReference type="EMBL" id="BHZD01000001">
    <property type="protein sequence ID" value="GCD41893.1"/>
    <property type="molecule type" value="Genomic_DNA"/>
</dbReference>
<proteinExistence type="predicted"/>
<dbReference type="SUPFAM" id="SSF53474">
    <property type="entry name" value="alpha/beta-Hydrolases"/>
    <property type="match status" value="1"/>
</dbReference>
<evidence type="ECO:0000313" key="5">
    <source>
        <dbReference type="Proteomes" id="UP000286746"/>
    </source>
</evidence>
<keyword evidence="1" id="KW-0378">Hydrolase</keyword>
<dbReference type="PRINTS" id="PR00111">
    <property type="entry name" value="ABHYDROLASE"/>
</dbReference>
<dbReference type="GO" id="GO:0016787">
    <property type="term" value="F:hydrolase activity"/>
    <property type="evidence" value="ECO:0007669"/>
    <property type="project" value="UniProtKB-KW"/>
</dbReference>
<sequence length="307" mass="31731">MNATKTVTEPAKQTIYVRDTPVAYAEAGDGPAVLLLHGLGGTSEDWNSVLAHLAGRHRAVAVDLPGYGSSGPIPDSSPAGIANFLWDVADALGLERPALMGHSEGGGVAAEMAFARPARVPRLVLVSASGMGRAIHPAFILMGTTPLGALFPYLAKLPGGPESLVLWLALAGSPRPWRIPASWATKMRQAASSTGVLAAALSTIRQATSLRGQECIVADRLPELTMPALVVWGKQDTILPAFQARRAAARLGHGQLALIPLAGHLLPIEAPDALLAVAAPFLAAQPLPDTANSAEHDTTSQTASSTA</sequence>
<dbReference type="AlphaFoldDB" id="A0A401VXT3"/>
<dbReference type="InterPro" id="IPR000073">
    <property type="entry name" value="AB_hydrolase_1"/>
</dbReference>
<evidence type="ECO:0000256" key="1">
    <source>
        <dbReference type="ARBA" id="ARBA00022801"/>
    </source>
</evidence>
<accession>A0A401VXT3</accession>
<dbReference type="RefSeq" id="WP_125053121.1">
    <property type="nucleotide sequence ID" value="NZ_BHZD01000001.1"/>
</dbReference>
<protein>
    <recommendedName>
        <fullName evidence="3">AB hydrolase-1 domain-containing protein</fullName>
    </recommendedName>
</protein>
<organism evidence="4 5">
    <name type="scientific">Streptomyces paromomycinus</name>
    <name type="common">Streptomyces rimosus subsp. paromomycinus</name>
    <dbReference type="NCBI Taxonomy" id="92743"/>
    <lineage>
        <taxon>Bacteria</taxon>
        <taxon>Bacillati</taxon>
        <taxon>Actinomycetota</taxon>
        <taxon>Actinomycetes</taxon>
        <taxon>Kitasatosporales</taxon>
        <taxon>Streptomycetaceae</taxon>
        <taxon>Streptomyces</taxon>
    </lineage>
</organism>
<feature type="region of interest" description="Disordered" evidence="2">
    <location>
        <begin position="288"/>
        <end position="307"/>
    </location>
</feature>
<dbReference type="InterPro" id="IPR029058">
    <property type="entry name" value="AB_hydrolase_fold"/>
</dbReference>
<dbReference type="PANTHER" id="PTHR43798">
    <property type="entry name" value="MONOACYLGLYCEROL LIPASE"/>
    <property type="match status" value="1"/>
</dbReference>
<feature type="domain" description="AB hydrolase-1" evidence="3">
    <location>
        <begin position="31"/>
        <end position="271"/>
    </location>
</feature>